<dbReference type="Proteomes" id="UP000186524">
    <property type="component" value="Unassembled WGS sequence"/>
</dbReference>
<dbReference type="EMBL" id="MRWQ01000001">
    <property type="protein sequence ID" value="OKL38252.1"/>
    <property type="molecule type" value="Genomic_DNA"/>
</dbReference>
<proteinExistence type="predicted"/>
<feature type="transmembrane region" description="Helical" evidence="1">
    <location>
        <begin position="54"/>
        <end position="72"/>
    </location>
</feature>
<organism evidence="2 3">
    <name type="scientific">Domibacillus mangrovi</name>
    <dbReference type="NCBI Taxonomy" id="1714354"/>
    <lineage>
        <taxon>Bacteria</taxon>
        <taxon>Bacillati</taxon>
        <taxon>Bacillota</taxon>
        <taxon>Bacilli</taxon>
        <taxon>Bacillales</taxon>
        <taxon>Bacillaceae</taxon>
        <taxon>Domibacillus</taxon>
    </lineage>
</organism>
<name>A0A1Q5P835_9BACI</name>
<sequence>MIHTIMAFIAFLLLLPLLIYLPIGLMMKGKLIIALQCFVVAIGAITLFPYVTLWQTVLLVFLVLLVAGYLTVKYGAAHWAIDDGVDLDEERVEKFAIVEPPREEVKQPYEVPVTDEMEEVIEPYEPVSMSTQEEEEGYIESLFYGEEEESEMDASSIPNEETHYLEELFDEVDDSDEEMDIPLLHFDDKEKL</sequence>
<keyword evidence="1" id="KW-0472">Membrane</keyword>
<keyword evidence="3" id="KW-1185">Reference proteome</keyword>
<keyword evidence="1" id="KW-0812">Transmembrane</keyword>
<evidence type="ECO:0000313" key="2">
    <source>
        <dbReference type="EMBL" id="OKL38252.1"/>
    </source>
</evidence>
<reference evidence="2 3" key="1">
    <citation type="submission" date="2016-12" db="EMBL/GenBank/DDBJ databases">
        <title>Domibacillus sp. SAOS 44 whole genome sequencing.</title>
        <authorList>
            <person name="Verma A."/>
            <person name="Krishnamurthi S."/>
        </authorList>
    </citation>
    <scope>NUCLEOTIDE SEQUENCE [LARGE SCALE GENOMIC DNA]</scope>
    <source>
        <strain evidence="2 3">SAOS 44</strain>
    </source>
</reference>
<evidence type="ECO:0000313" key="3">
    <source>
        <dbReference type="Proteomes" id="UP000186524"/>
    </source>
</evidence>
<keyword evidence="1" id="KW-1133">Transmembrane helix</keyword>
<dbReference type="AlphaFoldDB" id="A0A1Q5P835"/>
<accession>A0A1Q5P835</accession>
<feature type="transmembrane region" description="Helical" evidence="1">
    <location>
        <begin position="6"/>
        <end position="24"/>
    </location>
</feature>
<dbReference type="RefSeq" id="WP_073710257.1">
    <property type="nucleotide sequence ID" value="NZ_MRWQ01000001.1"/>
</dbReference>
<dbReference type="OrthoDB" id="2697527at2"/>
<evidence type="ECO:0000256" key="1">
    <source>
        <dbReference type="SAM" id="Phobius"/>
    </source>
</evidence>
<gene>
    <name evidence="2" type="ORF">BLL40_02180</name>
</gene>
<comment type="caution">
    <text evidence="2">The sequence shown here is derived from an EMBL/GenBank/DDBJ whole genome shotgun (WGS) entry which is preliminary data.</text>
</comment>
<dbReference type="STRING" id="1714354.BLL40_02180"/>
<feature type="transmembrane region" description="Helical" evidence="1">
    <location>
        <begin position="31"/>
        <end position="48"/>
    </location>
</feature>
<protein>
    <submittedName>
        <fullName evidence="2">Uncharacterized protein</fullName>
    </submittedName>
</protein>